<evidence type="ECO:0000256" key="7">
    <source>
        <dbReference type="ARBA" id="ARBA00022989"/>
    </source>
</evidence>
<feature type="transmembrane region" description="Helical" evidence="9">
    <location>
        <begin position="60"/>
        <end position="86"/>
    </location>
</feature>
<keyword evidence="7 9" id="KW-1133">Transmembrane helix</keyword>
<evidence type="ECO:0000256" key="5">
    <source>
        <dbReference type="ARBA" id="ARBA00022741"/>
    </source>
</evidence>
<evidence type="ECO:0000256" key="8">
    <source>
        <dbReference type="ARBA" id="ARBA00023136"/>
    </source>
</evidence>
<evidence type="ECO:0000259" key="10">
    <source>
        <dbReference type="PROSITE" id="PS50893"/>
    </source>
</evidence>
<dbReference type="PROSITE" id="PS50928">
    <property type="entry name" value="ABC_TM1"/>
    <property type="match status" value="1"/>
</dbReference>
<dbReference type="OrthoDB" id="9774448at2"/>
<dbReference type="PROSITE" id="PS00211">
    <property type="entry name" value="ABC_TRANSPORTER_1"/>
    <property type="match status" value="1"/>
</dbReference>
<evidence type="ECO:0000259" key="11">
    <source>
        <dbReference type="PROSITE" id="PS50928"/>
    </source>
</evidence>
<keyword evidence="2 9" id="KW-0813">Transport</keyword>
<comment type="similarity">
    <text evidence="9">Belongs to the binding-protein-dependent transport system permease family.</text>
</comment>
<dbReference type="Pfam" id="PF00528">
    <property type="entry name" value="BPD_transp_1"/>
    <property type="match status" value="1"/>
</dbReference>
<organism evidence="12 13">
    <name type="scientific">Corynebacterium choanae</name>
    <dbReference type="NCBI Taxonomy" id="1862358"/>
    <lineage>
        <taxon>Bacteria</taxon>
        <taxon>Bacillati</taxon>
        <taxon>Actinomycetota</taxon>
        <taxon>Actinomycetes</taxon>
        <taxon>Mycobacteriales</taxon>
        <taxon>Corynebacteriaceae</taxon>
        <taxon>Corynebacterium</taxon>
    </lineage>
</organism>
<reference evidence="12 13" key="1">
    <citation type="submission" date="2018-11" db="EMBL/GenBank/DDBJ databases">
        <authorList>
            <person name="Kleinhagauer T."/>
            <person name="Glaeser S.P."/>
            <person name="Spergser J."/>
            <person name="Ruckert C."/>
            <person name="Kaempfer P."/>
            <person name="Busse H.-J."/>
        </authorList>
    </citation>
    <scope>NUCLEOTIDE SEQUENCE [LARGE SCALE GENOMIC DNA]</scope>
    <source>
        <strain evidence="12 13">200CH</strain>
    </source>
</reference>
<dbReference type="GO" id="GO:0005524">
    <property type="term" value="F:ATP binding"/>
    <property type="evidence" value="ECO:0007669"/>
    <property type="project" value="UniProtKB-KW"/>
</dbReference>
<keyword evidence="4 9" id="KW-0812">Transmembrane</keyword>
<feature type="domain" description="ABC transmembrane type-1" evidence="11">
    <location>
        <begin position="61"/>
        <end position="262"/>
    </location>
</feature>
<dbReference type="GO" id="GO:0005886">
    <property type="term" value="C:plasma membrane"/>
    <property type="evidence" value="ECO:0007669"/>
    <property type="project" value="UniProtKB-SubCell"/>
</dbReference>
<comment type="subcellular location">
    <subcellularLocation>
        <location evidence="1 9">Cell membrane</location>
        <topology evidence="1 9">Multi-pass membrane protein</topology>
    </subcellularLocation>
</comment>
<accession>A0A3G6J6I4</accession>
<name>A0A3G6J6I4_9CORY</name>
<proteinExistence type="inferred from homology"/>
<dbReference type="Pfam" id="PF00005">
    <property type="entry name" value="ABC_tran"/>
    <property type="match status" value="1"/>
</dbReference>
<keyword evidence="6" id="KW-0067">ATP-binding</keyword>
<gene>
    <name evidence="12" type="primary">modB2</name>
    <name evidence="12" type="ORF">CCHOA_05085</name>
</gene>
<evidence type="ECO:0000256" key="1">
    <source>
        <dbReference type="ARBA" id="ARBA00004651"/>
    </source>
</evidence>
<dbReference type="KEGG" id="ccho:CCHOA_05085"/>
<feature type="transmembrane region" description="Helical" evidence="9">
    <location>
        <begin position="247"/>
        <end position="267"/>
    </location>
</feature>
<dbReference type="EMBL" id="CP033896">
    <property type="protein sequence ID" value="AZA13422.1"/>
    <property type="molecule type" value="Genomic_DNA"/>
</dbReference>
<feature type="transmembrane region" description="Helical" evidence="9">
    <location>
        <begin position="98"/>
        <end position="120"/>
    </location>
</feature>
<evidence type="ECO:0000256" key="2">
    <source>
        <dbReference type="ARBA" id="ARBA00022448"/>
    </source>
</evidence>
<dbReference type="InterPro" id="IPR035906">
    <property type="entry name" value="MetI-like_sf"/>
</dbReference>
<feature type="transmembrane region" description="Helical" evidence="9">
    <location>
        <begin position="20"/>
        <end position="40"/>
    </location>
</feature>
<feature type="transmembrane region" description="Helical" evidence="9">
    <location>
        <begin position="140"/>
        <end position="163"/>
    </location>
</feature>
<keyword evidence="13" id="KW-1185">Reference proteome</keyword>
<keyword evidence="3" id="KW-1003">Cell membrane</keyword>
<dbReference type="Gene3D" id="1.10.3720.10">
    <property type="entry name" value="MetI-like"/>
    <property type="match status" value="1"/>
</dbReference>
<dbReference type="PANTHER" id="PTHR30183">
    <property type="entry name" value="MOLYBDENUM TRANSPORT SYSTEM PERMEASE PROTEIN MODB"/>
    <property type="match status" value="1"/>
</dbReference>
<dbReference type="RefSeq" id="WP_123927494.1">
    <property type="nucleotide sequence ID" value="NZ_CP033896.1"/>
</dbReference>
<dbReference type="PANTHER" id="PTHR30183:SF3">
    <property type="entry name" value="MOLYBDENUM TRANSPORT SYSTEM PERMEASE PROTEIN MODB"/>
    <property type="match status" value="1"/>
</dbReference>
<evidence type="ECO:0000256" key="6">
    <source>
        <dbReference type="ARBA" id="ARBA00022840"/>
    </source>
</evidence>
<feature type="transmembrane region" description="Helical" evidence="9">
    <location>
        <begin position="212"/>
        <end position="235"/>
    </location>
</feature>
<dbReference type="Proteomes" id="UP000269019">
    <property type="component" value="Chromosome"/>
</dbReference>
<keyword evidence="8 9" id="KW-0472">Membrane</keyword>
<dbReference type="CDD" id="cd06261">
    <property type="entry name" value="TM_PBP2"/>
    <property type="match status" value="1"/>
</dbReference>
<dbReference type="GO" id="GO:0016887">
    <property type="term" value="F:ATP hydrolysis activity"/>
    <property type="evidence" value="ECO:0007669"/>
    <property type="project" value="InterPro"/>
</dbReference>
<keyword evidence="5" id="KW-0547">Nucleotide-binding</keyword>
<dbReference type="InterPro" id="IPR027417">
    <property type="entry name" value="P-loop_NTPase"/>
</dbReference>
<dbReference type="InterPro" id="IPR003439">
    <property type="entry name" value="ABC_transporter-like_ATP-bd"/>
</dbReference>
<sequence length="678" mass="70105">MTAQQPDRDLASVRLPLPWFVWVCAVLAVLVVLAPIVALWSRVDFTGLPGVFAAPETWSMLRISLGAALLATLMCLLIGVPCGVAVGHLGRGAWIARLLVMLPLALPPVVAGLALTAMIGRRGMLAPILDAVGLQFAFRFSGVVAAHVFICLPFVIVAVEAAFRQIDRSMVVAAYGVGLAPSTIWWRIIVPTLSPAVVAGAGLAFARSLGEFGATLTFAGSLPGVTRTLPVGIYLAREIDQGAAYQLAAVLMCVAVAALLLSSSVLITRSNPPVVLQRETMHIDALVELCRPQHQPSPETALHGRRATLTTSTATFSLPSPGITVVVGNNGAGKTTLLQQISGLISGVTVAGLGNTPNRLRKHPGVVLLTQQAALPPRLSVAAAITMVTGDAQHTMRLLDAAGCASWASVKCGRLSGGQARLVALLRALAADGEMVLLDEPFAGFDVTLASQWLDVIARCAKDRTIVLVSHDPGAIRRLADAVVVVDAGVVQPPVSFAALCTARPSSFVAELFGLQVFPGVLAADVGCEQNRDSELGKGVQQQVSVLVGDDVVGDAGSGYGNQQLVLAGVWMGTAAPPAEEVGDVCVVIPPGALTVVGSAANRQVPARGDIGEAVSTVDCPVVAVRSVGAVCVIVVMFAGHAVEVAVPLAQFGGSLPAIGGRVALAVDSKQVRIWPRE</sequence>
<dbReference type="InterPro" id="IPR017871">
    <property type="entry name" value="ABC_transporter-like_CS"/>
</dbReference>
<evidence type="ECO:0000313" key="12">
    <source>
        <dbReference type="EMBL" id="AZA13422.1"/>
    </source>
</evidence>
<dbReference type="AlphaFoldDB" id="A0A3G6J6I4"/>
<dbReference type="PROSITE" id="PS50893">
    <property type="entry name" value="ABC_TRANSPORTER_2"/>
    <property type="match status" value="1"/>
</dbReference>
<evidence type="ECO:0000313" key="13">
    <source>
        <dbReference type="Proteomes" id="UP000269019"/>
    </source>
</evidence>
<dbReference type="InterPro" id="IPR003593">
    <property type="entry name" value="AAA+_ATPase"/>
</dbReference>
<evidence type="ECO:0000256" key="4">
    <source>
        <dbReference type="ARBA" id="ARBA00022692"/>
    </source>
</evidence>
<dbReference type="GO" id="GO:0055085">
    <property type="term" value="P:transmembrane transport"/>
    <property type="evidence" value="ECO:0007669"/>
    <property type="project" value="InterPro"/>
</dbReference>
<dbReference type="Gene3D" id="3.40.50.300">
    <property type="entry name" value="P-loop containing nucleotide triphosphate hydrolases"/>
    <property type="match status" value="1"/>
</dbReference>
<dbReference type="SMART" id="SM00382">
    <property type="entry name" value="AAA"/>
    <property type="match status" value="1"/>
</dbReference>
<evidence type="ECO:0000256" key="3">
    <source>
        <dbReference type="ARBA" id="ARBA00022475"/>
    </source>
</evidence>
<feature type="domain" description="ABC transporter" evidence="10">
    <location>
        <begin position="281"/>
        <end position="513"/>
    </location>
</feature>
<protein>
    <submittedName>
        <fullName evidence="12">Molybdenum transport system permease protein ModB</fullName>
    </submittedName>
</protein>
<dbReference type="InterPro" id="IPR000515">
    <property type="entry name" value="MetI-like"/>
</dbReference>
<dbReference type="SUPFAM" id="SSF52540">
    <property type="entry name" value="P-loop containing nucleoside triphosphate hydrolases"/>
    <property type="match status" value="1"/>
</dbReference>
<evidence type="ECO:0000256" key="9">
    <source>
        <dbReference type="RuleBase" id="RU363032"/>
    </source>
</evidence>
<dbReference type="SUPFAM" id="SSF161098">
    <property type="entry name" value="MetI-like"/>
    <property type="match status" value="1"/>
</dbReference>